<dbReference type="Proteomes" id="UP000054270">
    <property type="component" value="Unassembled WGS sequence"/>
</dbReference>
<gene>
    <name evidence="1" type="ORF">HYPSUDRAFT_152021</name>
</gene>
<name>A0A0D2N1F3_HYPSF</name>
<proteinExistence type="predicted"/>
<organism evidence="1 2">
    <name type="scientific">Hypholoma sublateritium (strain FD-334 SS-4)</name>
    <dbReference type="NCBI Taxonomy" id="945553"/>
    <lineage>
        <taxon>Eukaryota</taxon>
        <taxon>Fungi</taxon>
        <taxon>Dikarya</taxon>
        <taxon>Basidiomycota</taxon>
        <taxon>Agaricomycotina</taxon>
        <taxon>Agaricomycetes</taxon>
        <taxon>Agaricomycetidae</taxon>
        <taxon>Agaricales</taxon>
        <taxon>Agaricineae</taxon>
        <taxon>Strophariaceae</taxon>
        <taxon>Hypholoma</taxon>
    </lineage>
</organism>
<reference evidence="2" key="1">
    <citation type="submission" date="2014-04" db="EMBL/GenBank/DDBJ databases">
        <title>Evolutionary Origins and Diversification of the Mycorrhizal Mutualists.</title>
        <authorList>
            <consortium name="DOE Joint Genome Institute"/>
            <consortium name="Mycorrhizal Genomics Consortium"/>
            <person name="Kohler A."/>
            <person name="Kuo A."/>
            <person name="Nagy L.G."/>
            <person name="Floudas D."/>
            <person name="Copeland A."/>
            <person name="Barry K.W."/>
            <person name="Cichocki N."/>
            <person name="Veneault-Fourrey C."/>
            <person name="LaButti K."/>
            <person name="Lindquist E.A."/>
            <person name="Lipzen A."/>
            <person name="Lundell T."/>
            <person name="Morin E."/>
            <person name="Murat C."/>
            <person name="Riley R."/>
            <person name="Ohm R."/>
            <person name="Sun H."/>
            <person name="Tunlid A."/>
            <person name="Henrissat B."/>
            <person name="Grigoriev I.V."/>
            <person name="Hibbett D.S."/>
            <person name="Martin F."/>
        </authorList>
    </citation>
    <scope>NUCLEOTIDE SEQUENCE [LARGE SCALE GENOMIC DNA]</scope>
    <source>
        <strain evidence="2">FD-334 SS-4</strain>
    </source>
</reference>
<dbReference type="AlphaFoldDB" id="A0A0D2N1F3"/>
<protein>
    <submittedName>
        <fullName evidence="1">Uncharacterized protein</fullName>
    </submittedName>
</protein>
<dbReference type="EMBL" id="KN817801">
    <property type="protein sequence ID" value="KJA13029.1"/>
    <property type="molecule type" value="Genomic_DNA"/>
</dbReference>
<keyword evidence="2" id="KW-1185">Reference proteome</keyword>
<evidence type="ECO:0000313" key="1">
    <source>
        <dbReference type="EMBL" id="KJA13029.1"/>
    </source>
</evidence>
<dbReference type="STRING" id="945553.A0A0D2N1F3"/>
<accession>A0A0D2N1F3</accession>
<evidence type="ECO:0000313" key="2">
    <source>
        <dbReference type="Proteomes" id="UP000054270"/>
    </source>
</evidence>
<sequence length="179" mass="19725">MKTKEAAAFKEYLQHQHSLVLGEDWSPKITCWARLLLPNGQISRSQWKEGLKPINKIRTARNVKFHVNDSVSFGEIQYYFQCCIKGILLTLAVVLVYSPPLPDLLIQSHGTFASCKYLGDSNITIIDATCIKAVVAMIPHSPAGITDDSRYFFLVEQPGLDVANLAGTAVVSDGDAELS</sequence>
<dbReference type="OrthoDB" id="2669721at2759"/>